<dbReference type="SUPFAM" id="SSF53822">
    <property type="entry name" value="Periplasmic binding protein-like I"/>
    <property type="match status" value="1"/>
</dbReference>
<dbReference type="Pfam" id="PF00003">
    <property type="entry name" value="7tm_3"/>
    <property type="match status" value="1"/>
</dbReference>
<gene>
    <name evidence="14" type="primary">LOC115458229</name>
</gene>
<dbReference type="PRINTS" id="PR00248">
    <property type="entry name" value="GPCRMGR"/>
</dbReference>
<dbReference type="FunFam" id="3.40.50.2300:FF:000728">
    <property type="entry name" value="Uncharacterized protein"/>
    <property type="match status" value="1"/>
</dbReference>
<name>A0A6P7X1C5_9AMPH</name>
<keyword evidence="5 11" id="KW-1133">Transmembrane helix</keyword>
<dbReference type="InParanoid" id="A0A6P7X1C5"/>
<protein>
    <submittedName>
        <fullName evidence="14">Vomeronasal type-2 receptor 26-like</fullName>
    </submittedName>
</protein>
<evidence type="ECO:0000256" key="2">
    <source>
        <dbReference type="ARBA" id="ARBA00022475"/>
    </source>
</evidence>
<dbReference type="PRINTS" id="PR01535">
    <property type="entry name" value="VOMERONASL2R"/>
</dbReference>
<feature type="transmembrane region" description="Helical" evidence="11">
    <location>
        <begin position="580"/>
        <end position="606"/>
    </location>
</feature>
<keyword evidence="8" id="KW-0675">Receptor</keyword>
<keyword evidence="3 11" id="KW-0812">Transmembrane</keyword>
<dbReference type="InterPro" id="IPR038550">
    <property type="entry name" value="GPCR_3_9-Cys_sf"/>
</dbReference>
<evidence type="ECO:0000256" key="6">
    <source>
        <dbReference type="ARBA" id="ARBA00023040"/>
    </source>
</evidence>
<dbReference type="InterPro" id="IPR004073">
    <property type="entry name" value="GPCR_3_vmron_rcpt_2"/>
</dbReference>
<comment type="subcellular location">
    <subcellularLocation>
        <location evidence="1">Cell membrane</location>
        <topology evidence="1">Multi-pass membrane protein</topology>
    </subcellularLocation>
</comment>
<evidence type="ECO:0000256" key="11">
    <source>
        <dbReference type="SAM" id="Phobius"/>
    </source>
</evidence>
<keyword evidence="2" id="KW-1003">Cell membrane</keyword>
<dbReference type="OrthoDB" id="9041800at2759"/>
<dbReference type="PANTHER" id="PTHR24061">
    <property type="entry name" value="CALCIUM-SENSING RECEPTOR-RELATED"/>
    <property type="match status" value="1"/>
</dbReference>
<evidence type="ECO:0000256" key="1">
    <source>
        <dbReference type="ARBA" id="ARBA00004651"/>
    </source>
</evidence>
<dbReference type="GO" id="GO:0004930">
    <property type="term" value="F:G protein-coupled receptor activity"/>
    <property type="evidence" value="ECO:0007669"/>
    <property type="project" value="UniProtKB-KW"/>
</dbReference>
<evidence type="ECO:0000256" key="3">
    <source>
        <dbReference type="ARBA" id="ARBA00022692"/>
    </source>
</evidence>
<organism evidence="13 14">
    <name type="scientific">Microcaecilia unicolor</name>
    <dbReference type="NCBI Taxonomy" id="1415580"/>
    <lineage>
        <taxon>Eukaryota</taxon>
        <taxon>Metazoa</taxon>
        <taxon>Chordata</taxon>
        <taxon>Craniata</taxon>
        <taxon>Vertebrata</taxon>
        <taxon>Euteleostomi</taxon>
        <taxon>Amphibia</taxon>
        <taxon>Gymnophiona</taxon>
        <taxon>Siphonopidae</taxon>
        <taxon>Microcaecilia</taxon>
    </lineage>
</organism>
<dbReference type="GO" id="GO:0005886">
    <property type="term" value="C:plasma membrane"/>
    <property type="evidence" value="ECO:0007669"/>
    <property type="project" value="UniProtKB-SubCell"/>
</dbReference>
<dbReference type="PROSITE" id="PS50259">
    <property type="entry name" value="G_PROTEIN_RECEP_F3_4"/>
    <property type="match status" value="1"/>
</dbReference>
<evidence type="ECO:0000256" key="10">
    <source>
        <dbReference type="ARBA" id="ARBA00023224"/>
    </source>
</evidence>
<dbReference type="KEGG" id="muo:115458229"/>
<feature type="transmembrane region" description="Helical" evidence="11">
    <location>
        <begin position="651"/>
        <end position="675"/>
    </location>
</feature>
<dbReference type="Gene3D" id="3.40.50.2300">
    <property type="match status" value="2"/>
</dbReference>
<dbReference type="FunFam" id="2.10.50.30:FF:000003">
    <property type="entry name" value="Vomeronasal 2, receptor 120"/>
    <property type="match status" value="1"/>
</dbReference>
<dbReference type="GeneID" id="115458229"/>
<feature type="transmembrane region" description="Helical" evidence="11">
    <location>
        <begin position="801"/>
        <end position="823"/>
    </location>
</feature>
<evidence type="ECO:0000313" key="14">
    <source>
        <dbReference type="RefSeq" id="XP_030043949.1"/>
    </source>
</evidence>
<dbReference type="Pfam" id="PF07562">
    <property type="entry name" value="NCD3G"/>
    <property type="match status" value="1"/>
</dbReference>
<proteinExistence type="predicted"/>
<dbReference type="FunFam" id="3.40.50.2300:FF:000125">
    <property type="entry name" value="Vomeronasal 2, receptor 88"/>
    <property type="match status" value="1"/>
</dbReference>
<sequence length="852" mass="96681">MTSIGFEQMAFFKIWKTVSSSDVQCFFSGAFFYRRRVSKSWDEPLVITNELQEDLHLLFGLRSKLRYYRHLLAFYFAIEEINQNPKILPNITLGFHIFDSCSTAIISQCAGLVTLSGKENPVPGYRCHQQGHLTGFIGSLSPMTSNVIARFTGVYRYPQISYGMMDRLFDNRVEFPFFYRIVPNGYSQYQGLIHLLNFFRWNWVGILTSDDDSDQRDTEELKREIIRSGNCVAFVEVIPLLFFMTVKHWITLMAIVDTVSDSLANVIIFYSSTSYLITQICSNSFWRNIEGKVWIISAASSSLANINFRGIISNCKTFSGSLAFTIAKREIPRFKDFLHSIHPSTFPEPSLLQPLWKDAFNCDPLSNLSKCTGQEMLSNLSLLQFDVDNFQFTYSVYTSVYVLAHALHNMYIAKSQLGRDLKQEFQPWQFNQYIKNVHLKSPNGHEIIFDDKGNVPVYYDIVNWVPFTNGTLRSVKVGSFNQPAPEDHQFFLNPSTIVWNPHFNETPRSVCSESCAPGYRKILLPGKPSCCFDCVQCSEGEFSNTSDAENCMKCPEDQWPSERKDQCLPRAIEFLSYNDLLGAALACIAILFSIITAVVLGIFIKYRDTPVVRANNRDLSYILLISLILSFLCPMLFIGHTGRVTCLLRQVSFGIIFTIAISSVLAKSITVLLAFKATKPNSKLSKWVGRRFSSYLVLLCSLGEVMICTTWLLISPPFPGYDTQAKKGKMILQCNEGSTIAFYSLIGYIGFLALLSFMVAFLVRKLPDSFNEAQHITFSMLVFCSVWVSFIPAYLSTKGKYMVAVEIFAILASSAGLLGCIFIPKCYIILLRPELNIKCYLIGKNVSNKAKW</sequence>
<evidence type="ECO:0000313" key="13">
    <source>
        <dbReference type="Proteomes" id="UP000515156"/>
    </source>
</evidence>
<dbReference type="InterPro" id="IPR017979">
    <property type="entry name" value="GPCR_3_CS"/>
</dbReference>
<dbReference type="CDD" id="cd06365">
    <property type="entry name" value="PBP1_pheromone_receptor"/>
    <property type="match status" value="1"/>
</dbReference>
<keyword evidence="9" id="KW-0325">Glycoprotein</keyword>
<dbReference type="RefSeq" id="XP_030043949.1">
    <property type="nucleotide sequence ID" value="XM_030188089.1"/>
</dbReference>
<dbReference type="InterPro" id="IPR011500">
    <property type="entry name" value="GPCR_3_9-Cys_dom"/>
</dbReference>
<dbReference type="InterPro" id="IPR000337">
    <property type="entry name" value="GPCR_3"/>
</dbReference>
<feature type="transmembrane region" description="Helical" evidence="11">
    <location>
        <begin position="775"/>
        <end position="795"/>
    </location>
</feature>
<dbReference type="AlphaFoldDB" id="A0A6P7X1C5"/>
<evidence type="ECO:0000259" key="12">
    <source>
        <dbReference type="PROSITE" id="PS50259"/>
    </source>
</evidence>
<dbReference type="Gene3D" id="2.10.50.30">
    <property type="entry name" value="GPCR, family 3, nine cysteines domain"/>
    <property type="match status" value="1"/>
</dbReference>
<dbReference type="PROSITE" id="PS00980">
    <property type="entry name" value="G_PROTEIN_RECEP_F3_2"/>
    <property type="match status" value="1"/>
</dbReference>
<dbReference type="InterPro" id="IPR028082">
    <property type="entry name" value="Peripla_BP_I"/>
</dbReference>
<accession>A0A6P7X1C5</accession>
<keyword evidence="6" id="KW-0297">G-protein coupled receptor</keyword>
<dbReference type="InterPro" id="IPR000068">
    <property type="entry name" value="GPCR_3_Ca_sens_rcpt-rel"/>
</dbReference>
<evidence type="ECO:0000256" key="4">
    <source>
        <dbReference type="ARBA" id="ARBA00022729"/>
    </source>
</evidence>
<evidence type="ECO:0000256" key="9">
    <source>
        <dbReference type="ARBA" id="ARBA00023180"/>
    </source>
</evidence>
<feature type="transmembrane region" description="Helical" evidence="11">
    <location>
        <begin position="740"/>
        <end position="763"/>
    </location>
</feature>
<dbReference type="Pfam" id="PF01094">
    <property type="entry name" value="ANF_receptor"/>
    <property type="match status" value="1"/>
</dbReference>
<keyword evidence="7 11" id="KW-0472">Membrane</keyword>
<dbReference type="CDD" id="cd15283">
    <property type="entry name" value="7tmC_V2R_pheromone"/>
    <property type="match status" value="1"/>
</dbReference>
<dbReference type="InterPro" id="IPR017978">
    <property type="entry name" value="GPCR_3_C"/>
</dbReference>
<feature type="domain" description="G-protein coupled receptors family 3 profile" evidence="12">
    <location>
        <begin position="581"/>
        <end position="837"/>
    </location>
</feature>
<keyword evidence="10" id="KW-0807">Transducer</keyword>
<reference evidence="14" key="1">
    <citation type="submission" date="2025-08" db="UniProtKB">
        <authorList>
            <consortium name="RefSeq"/>
        </authorList>
    </citation>
    <scope>IDENTIFICATION</scope>
</reference>
<evidence type="ECO:0000256" key="5">
    <source>
        <dbReference type="ARBA" id="ARBA00022989"/>
    </source>
</evidence>
<dbReference type="Proteomes" id="UP000515156">
    <property type="component" value="Chromosome 14"/>
</dbReference>
<dbReference type="InterPro" id="IPR001828">
    <property type="entry name" value="ANF_lig-bd_rcpt"/>
</dbReference>
<evidence type="ECO:0000256" key="7">
    <source>
        <dbReference type="ARBA" id="ARBA00023136"/>
    </source>
</evidence>
<keyword evidence="13" id="KW-1185">Reference proteome</keyword>
<feature type="transmembrane region" description="Helical" evidence="11">
    <location>
        <begin position="695"/>
        <end position="714"/>
    </location>
</feature>
<evidence type="ECO:0000256" key="8">
    <source>
        <dbReference type="ARBA" id="ARBA00023170"/>
    </source>
</evidence>
<keyword evidence="4" id="KW-0732">Signal</keyword>
<feature type="transmembrane region" description="Helical" evidence="11">
    <location>
        <begin position="618"/>
        <end position="639"/>
    </location>
</feature>
<dbReference type="PANTHER" id="PTHR24061:SF552">
    <property type="entry name" value="VOMERONASAL TYPE-2 RECEPTOR 26-LIKE"/>
    <property type="match status" value="1"/>
</dbReference>